<dbReference type="GeneID" id="113495429"/>
<feature type="transmembrane region" description="Helical" evidence="10">
    <location>
        <begin position="203"/>
        <end position="221"/>
    </location>
</feature>
<evidence type="ECO:0000256" key="5">
    <source>
        <dbReference type="ARBA" id="ARBA00022832"/>
    </source>
</evidence>
<feature type="transmembrane region" description="Helical" evidence="10">
    <location>
        <begin position="233"/>
        <end position="253"/>
    </location>
</feature>
<evidence type="ECO:0000256" key="4">
    <source>
        <dbReference type="ARBA" id="ARBA00022692"/>
    </source>
</evidence>
<dbReference type="PROSITE" id="PS01188">
    <property type="entry name" value="ELO"/>
    <property type="match status" value="1"/>
</dbReference>
<evidence type="ECO:0000313" key="11">
    <source>
        <dbReference type="Proteomes" id="UP000322000"/>
    </source>
</evidence>
<sequence length="279" mass="33141">MATLLAKIQDTYNFIFYDLCDDRTRDLFPTHIHMLIILPTYLYFVKRLGPRIMQNLQPFELKTPIMLYNIFQICISFYIFVLGLAAGWLNHYDITCQPVDYTENIYSRRMLNGFWWYTTVKLIDLMDTIFFVLRKKDRQISFLHVFHHFMMPIASYIGLKYFPNGHSSLLGIINSFVHVIMYTYYLIAGLGPKYQKYIWWKQHVTTLQLVQFAIIFVHNVIPIFKECAYPKWINVLLAIHSLQFVYLFGSFYYETYIKTPQKKTKSSTANGTSKKVKAN</sequence>
<evidence type="ECO:0000256" key="6">
    <source>
        <dbReference type="ARBA" id="ARBA00022989"/>
    </source>
</evidence>
<evidence type="ECO:0000256" key="2">
    <source>
        <dbReference type="ARBA" id="ARBA00022516"/>
    </source>
</evidence>
<comment type="subcellular location">
    <subcellularLocation>
        <location evidence="1">Membrane</location>
        <topology evidence="1">Multi-pass membrane protein</topology>
    </subcellularLocation>
</comment>
<organism evidence="11 12">
    <name type="scientific">Trichoplusia ni</name>
    <name type="common">Cabbage looper</name>
    <dbReference type="NCBI Taxonomy" id="7111"/>
    <lineage>
        <taxon>Eukaryota</taxon>
        <taxon>Metazoa</taxon>
        <taxon>Ecdysozoa</taxon>
        <taxon>Arthropoda</taxon>
        <taxon>Hexapoda</taxon>
        <taxon>Insecta</taxon>
        <taxon>Pterygota</taxon>
        <taxon>Neoptera</taxon>
        <taxon>Endopterygota</taxon>
        <taxon>Lepidoptera</taxon>
        <taxon>Glossata</taxon>
        <taxon>Ditrysia</taxon>
        <taxon>Noctuoidea</taxon>
        <taxon>Noctuidae</taxon>
        <taxon>Plusiinae</taxon>
        <taxon>Trichoplusia</taxon>
    </lineage>
</organism>
<dbReference type="GO" id="GO:0019367">
    <property type="term" value="P:fatty acid elongation, saturated fatty acid"/>
    <property type="evidence" value="ECO:0007669"/>
    <property type="project" value="TreeGrafter"/>
</dbReference>
<keyword evidence="11" id="KW-1185">Reference proteome</keyword>
<dbReference type="GO" id="GO:0034626">
    <property type="term" value="P:fatty acid elongation, polyunsaturated fatty acid"/>
    <property type="evidence" value="ECO:0007669"/>
    <property type="project" value="TreeGrafter"/>
</dbReference>
<keyword evidence="5 10" id="KW-0276">Fatty acid metabolism</keyword>
<evidence type="ECO:0000256" key="8">
    <source>
        <dbReference type="ARBA" id="ARBA00023136"/>
    </source>
</evidence>
<reference evidence="12" key="1">
    <citation type="submission" date="2025-08" db="UniProtKB">
        <authorList>
            <consortium name="RefSeq"/>
        </authorList>
    </citation>
    <scope>IDENTIFICATION</scope>
</reference>
<dbReference type="GO" id="GO:0042761">
    <property type="term" value="P:very long-chain fatty acid biosynthetic process"/>
    <property type="evidence" value="ECO:0007669"/>
    <property type="project" value="TreeGrafter"/>
</dbReference>
<comment type="catalytic activity">
    <reaction evidence="10">
        <text>a very-long-chain acyl-CoA + malonyl-CoA + H(+) = a very-long-chain 3-oxoacyl-CoA + CO2 + CoA</text>
        <dbReference type="Rhea" id="RHEA:32727"/>
        <dbReference type="ChEBI" id="CHEBI:15378"/>
        <dbReference type="ChEBI" id="CHEBI:16526"/>
        <dbReference type="ChEBI" id="CHEBI:57287"/>
        <dbReference type="ChEBI" id="CHEBI:57384"/>
        <dbReference type="ChEBI" id="CHEBI:90725"/>
        <dbReference type="ChEBI" id="CHEBI:90736"/>
        <dbReference type="EC" id="2.3.1.199"/>
    </reaction>
</comment>
<keyword evidence="6 10" id="KW-1133">Transmembrane helix</keyword>
<dbReference type="GO" id="GO:0005789">
    <property type="term" value="C:endoplasmic reticulum membrane"/>
    <property type="evidence" value="ECO:0007669"/>
    <property type="project" value="TreeGrafter"/>
</dbReference>
<keyword evidence="7 10" id="KW-0443">Lipid metabolism</keyword>
<feature type="transmembrane region" description="Helical" evidence="10">
    <location>
        <begin position="145"/>
        <end position="163"/>
    </location>
</feature>
<accession>A0A7E5VNQ0</accession>
<evidence type="ECO:0000313" key="12">
    <source>
        <dbReference type="RefSeq" id="XP_026729945.1"/>
    </source>
</evidence>
<dbReference type="KEGG" id="tnl:113495429"/>
<proteinExistence type="inferred from homology"/>
<feature type="transmembrane region" description="Helical" evidence="10">
    <location>
        <begin position="27"/>
        <end position="45"/>
    </location>
</feature>
<evidence type="ECO:0000256" key="7">
    <source>
        <dbReference type="ARBA" id="ARBA00023098"/>
    </source>
</evidence>
<dbReference type="RefSeq" id="XP_026729945.1">
    <property type="nucleotide sequence ID" value="XM_026874144.1"/>
</dbReference>
<keyword evidence="9 10" id="KW-0275">Fatty acid biosynthesis</keyword>
<keyword evidence="4 10" id="KW-0812">Transmembrane</keyword>
<dbReference type="Proteomes" id="UP000322000">
    <property type="component" value="Chromosome 6"/>
</dbReference>
<feature type="transmembrane region" description="Helical" evidence="10">
    <location>
        <begin position="66"/>
        <end position="89"/>
    </location>
</feature>
<protein>
    <recommendedName>
        <fullName evidence="10">Elongation of very long chain fatty acids protein</fullName>
        <ecNumber evidence="10">2.3.1.199</ecNumber>
    </recommendedName>
    <alternativeName>
        <fullName evidence="10">Very-long-chain 3-oxoacyl-CoA synthase</fullName>
    </alternativeName>
</protein>
<name>A0A7E5VNQ0_TRINI</name>
<dbReference type="GO" id="GO:0009922">
    <property type="term" value="F:fatty acid elongase activity"/>
    <property type="evidence" value="ECO:0007669"/>
    <property type="project" value="UniProtKB-EC"/>
</dbReference>
<keyword evidence="2 10" id="KW-0444">Lipid biosynthesis</keyword>
<dbReference type="OrthoDB" id="434092at2759"/>
<evidence type="ECO:0000256" key="9">
    <source>
        <dbReference type="ARBA" id="ARBA00023160"/>
    </source>
</evidence>
<evidence type="ECO:0000256" key="1">
    <source>
        <dbReference type="ARBA" id="ARBA00004141"/>
    </source>
</evidence>
<dbReference type="InterPro" id="IPR002076">
    <property type="entry name" value="ELO_fam"/>
</dbReference>
<evidence type="ECO:0000256" key="10">
    <source>
        <dbReference type="RuleBase" id="RU361115"/>
    </source>
</evidence>
<dbReference type="GO" id="GO:0034625">
    <property type="term" value="P:fatty acid elongation, monounsaturated fatty acid"/>
    <property type="evidence" value="ECO:0007669"/>
    <property type="project" value="TreeGrafter"/>
</dbReference>
<dbReference type="PANTHER" id="PTHR11157:SF28">
    <property type="entry name" value="ELONGATION OF VERY LONG CHAIN FATTY ACIDS PROTEIN"/>
    <property type="match status" value="1"/>
</dbReference>
<gene>
    <name evidence="12" type="primary">LOC113495429</name>
</gene>
<dbReference type="InterPro" id="IPR030457">
    <property type="entry name" value="ELO_CS"/>
</dbReference>
<dbReference type="InParanoid" id="A0A7E5VNQ0"/>
<comment type="similarity">
    <text evidence="10">Belongs to the ELO family.</text>
</comment>
<keyword evidence="3 10" id="KW-0808">Transferase</keyword>
<dbReference type="AlphaFoldDB" id="A0A7E5VNQ0"/>
<dbReference type="PANTHER" id="PTHR11157">
    <property type="entry name" value="FATTY ACID ACYL TRANSFERASE-RELATED"/>
    <property type="match status" value="1"/>
</dbReference>
<dbReference type="GO" id="GO:0030148">
    <property type="term" value="P:sphingolipid biosynthetic process"/>
    <property type="evidence" value="ECO:0007669"/>
    <property type="project" value="TreeGrafter"/>
</dbReference>
<feature type="transmembrane region" description="Helical" evidence="10">
    <location>
        <begin position="169"/>
        <end position="191"/>
    </location>
</feature>
<evidence type="ECO:0000256" key="3">
    <source>
        <dbReference type="ARBA" id="ARBA00022679"/>
    </source>
</evidence>
<dbReference type="Pfam" id="PF01151">
    <property type="entry name" value="ELO"/>
    <property type="match status" value="1"/>
</dbReference>
<dbReference type="EC" id="2.3.1.199" evidence="10"/>
<feature type="transmembrane region" description="Helical" evidence="10">
    <location>
        <begin position="114"/>
        <end position="133"/>
    </location>
</feature>
<keyword evidence="8 10" id="KW-0472">Membrane</keyword>